<reference evidence="1" key="1">
    <citation type="submission" date="2014-09" db="EMBL/GenBank/DDBJ databases">
        <authorList>
            <person name="Magalhaes I.L.F."/>
            <person name="Oliveira U."/>
            <person name="Santos F.R."/>
            <person name="Vidigal T.H.D.A."/>
            <person name="Brescovit A.D."/>
            <person name="Santos A.J."/>
        </authorList>
    </citation>
    <scope>NUCLEOTIDE SEQUENCE</scope>
    <source>
        <tissue evidence="1">Shoot tissue taken approximately 20 cm above the soil surface</tissue>
    </source>
</reference>
<evidence type="ECO:0000313" key="1">
    <source>
        <dbReference type="EMBL" id="JAD74045.1"/>
    </source>
</evidence>
<proteinExistence type="predicted"/>
<reference evidence="1" key="2">
    <citation type="journal article" date="2015" name="Data Brief">
        <title>Shoot transcriptome of the giant reed, Arundo donax.</title>
        <authorList>
            <person name="Barrero R.A."/>
            <person name="Guerrero F.D."/>
            <person name="Moolhuijzen P."/>
            <person name="Goolsby J.A."/>
            <person name="Tidwell J."/>
            <person name="Bellgard S.E."/>
            <person name="Bellgard M.I."/>
        </authorList>
    </citation>
    <scope>NUCLEOTIDE SEQUENCE</scope>
    <source>
        <tissue evidence="1">Shoot tissue taken approximately 20 cm above the soil surface</tissue>
    </source>
</reference>
<dbReference type="AlphaFoldDB" id="A0A0A9CKX7"/>
<sequence>MNYIHLSFLDGVGTKSYFLTWICVVHKFLIG</sequence>
<dbReference type="EMBL" id="GBRH01223850">
    <property type="protein sequence ID" value="JAD74045.1"/>
    <property type="molecule type" value="Transcribed_RNA"/>
</dbReference>
<organism evidence="1">
    <name type="scientific">Arundo donax</name>
    <name type="common">Giant reed</name>
    <name type="synonym">Donax arundinaceus</name>
    <dbReference type="NCBI Taxonomy" id="35708"/>
    <lineage>
        <taxon>Eukaryota</taxon>
        <taxon>Viridiplantae</taxon>
        <taxon>Streptophyta</taxon>
        <taxon>Embryophyta</taxon>
        <taxon>Tracheophyta</taxon>
        <taxon>Spermatophyta</taxon>
        <taxon>Magnoliopsida</taxon>
        <taxon>Liliopsida</taxon>
        <taxon>Poales</taxon>
        <taxon>Poaceae</taxon>
        <taxon>PACMAD clade</taxon>
        <taxon>Arundinoideae</taxon>
        <taxon>Arundineae</taxon>
        <taxon>Arundo</taxon>
    </lineage>
</organism>
<protein>
    <submittedName>
        <fullName evidence="1">Uncharacterized protein</fullName>
    </submittedName>
</protein>
<name>A0A0A9CKX7_ARUDO</name>
<accession>A0A0A9CKX7</accession>